<dbReference type="PANTHER" id="PTHR33112:SF12">
    <property type="entry name" value="HETEROKARYON INCOMPATIBILITY DOMAIN-CONTAINING PROTEIN"/>
    <property type="match status" value="1"/>
</dbReference>
<feature type="domain" description="Heterokaryon incompatibility" evidence="2">
    <location>
        <begin position="235"/>
        <end position="413"/>
    </location>
</feature>
<name>A0A6A6ER33_9PEZI</name>
<proteinExistence type="predicted"/>
<dbReference type="PANTHER" id="PTHR33112">
    <property type="entry name" value="DOMAIN PROTEIN, PUTATIVE-RELATED"/>
    <property type="match status" value="1"/>
</dbReference>
<gene>
    <name evidence="3" type="ORF">K469DRAFT_734814</name>
</gene>
<accession>A0A6A6ER33</accession>
<dbReference type="AlphaFoldDB" id="A0A6A6ER33"/>
<sequence>MDESSLSENWEATLQKLENALCQCKPSQTAAPDEAAYKALLSEIITKLRDRTKGLRDHVADPEWADAQAKMRWQTLHEIVTEMGSLLSFLESRLNPDCSYNGQPSADGPEFNWQMSGQDVEDFVRQADGLSSRLRWPASTFSKESEDLCLGERSAPPELFIYKLEWLKDKLFPLPERGPWVRIDELRQWLDHCDNHHSGHCQFSARSEQVFIHRPKWLIDVSRQCLVPAQSHHRYVALSYVWGPATPFQARKSNIEHLQREGSLSVVNSSASGDETRSAPKGALNTGWNLSLDHELTTLSRTVRDVIVVTQKLEEQFLWVDSLCIVQDDDEEKQEHLRRMGSIYANAYVTIVATTGNASQGLRGIEHTTPPMERTAKVLMHSWYKGRLYLELEKHHKDLQASEWNHRAWTFQEQIFSRRLLIFGNKAATWECHCAVWVESMENLDCQCKNNQKMIAQGFSFAVPAEFRDYARHVKQYNNRGLSYPEDALDAFSGILGVLDTAFDGGFICGLPAMFFDAALLWYNEQPVKRRRARREEWSRTMPPTWAWTAWEGAISFLDQGRELETTRPLVEWKYRRAGEKHWESMPSLGHEAHSDEDRSSTAEIPAVVPFTQSPKQEGDDDDTGPSFVPKGYVDHLLFARPQRAFFRAMELYGDVQILLEGESGDCVGMLTSCEKLSRSANGRDLLCEVVAVSEISVNGEEACNVLWIEWENSIAYRKGVGRVLKAAWEA</sequence>
<reference evidence="3" key="1">
    <citation type="journal article" date="2020" name="Stud. Mycol.">
        <title>101 Dothideomycetes genomes: a test case for predicting lifestyles and emergence of pathogens.</title>
        <authorList>
            <person name="Haridas S."/>
            <person name="Albert R."/>
            <person name="Binder M."/>
            <person name="Bloem J."/>
            <person name="Labutti K."/>
            <person name="Salamov A."/>
            <person name="Andreopoulos B."/>
            <person name="Baker S."/>
            <person name="Barry K."/>
            <person name="Bills G."/>
            <person name="Bluhm B."/>
            <person name="Cannon C."/>
            <person name="Castanera R."/>
            <person name="Culley D."/>
            <person name="Daum C."/>
            <person name="Ezra D."/>
            <person name="Gonzalez J."/>
            <person name="Henrissat B."/>
            <person name="Kuo A."/>
            <person name="Liang C."/>
            <person name="Lipzen A."/>
            <person name="Lutzoni F."/>
            <person name="Magnuson J."/>
            <person name="Mondo S."/>
            <person name="Nolan M."/>
            <person name="Ohm R."/>
            <person name="Pangilinan J."/>
            <person name="Park H.-J."/>
            <person name="Ramirez L."/>
            <person name="Alfaro M."/>
            <person name="Sun H."/>
            <person name="Tritt A."/>
            <person name="Yoshinaga Y."/>
            <person name="Zwiers L.-H."/>
            <person name="Turgeon B."/>
            <person name="Goodwin S."/>
            <person name="Spatafora J."/>
            <person name="Crous P."/>
            <person name="Grigoriev I."/>
        </authorList>
    </citation>
    <scope>NUCLEOTIDE SEQUENCE</scope>
    <source>
        <strain evidence="3">CBS 207.26</strain>
    </source>
</reference>
<dbReference type="EMBL" id="ML994613">
    <property type="protein sequence ID" value="KAF2193442.1"/>
    <property type="molecule type" value="Genomic_DNA"/>
</dbReference>
<evidence type="ECO:0000313" key="4">
    <source>
        <dbReference type="Proteomes" id="UP000800200"/>
    </source>
</evidence>
<organism evidence="3 4">
    <name type="scientific">Zopfia rhizophila CBS 207.26</name>
    <dbReference type="NCBI Taxonomy" id="1314779"/>
    <lineage>
        <taxon>Eukaryota</taxon>
        <taxon>Fungi</taxon>
        <taxon>Dikarya</taxon>
        <taxon>Ascomycota</taxon>
        <taxon>Pezizomycotina</taxon>
        <taxon>Dothideomycetes</taxon>
        <taxon>Dothideomycetes incertae sedis</taxon>
        <taxon>Zopfiaceae</taxon>
        <taxon>Zopfia</taxon>
    </lineage>
</organism>
<protein>
    <submittedName>
        <fullName evidence="3">HET-domain-containing protein</fullName>
    </submittedName>
</protein>
<dbReference type="OrthoDB" id="5135333at2759"/>
<evidence type="ECO:0000313" key="3">
    <source>
        <dbReference type="EMBL" id="KAF2193442.1"/>
    </source>
</evidence>
<keyword evidence="4" id="KW-1185">Reference proteome</keyword>
<feature type="region of interest" description="Disordered" evidence="1">
    <location>
        <begin position="607"/>
        <end position="626"/>
    </location>
</feature>
<dbReference type="InterPro" id="IPR010730">
    <property type="entry name" value="HET"/>
</dbReference>
<evidence type="ECO:0000256" key="1">
    <source>
        <dbReference type="SAM" id="MobiDB-lite"/>
    </source>
</evidence>
<dbReference type="Pfam" id="PF06985">
    <property type="entry name" value="HET"/>
    <property type="match status" value="1"/>
</dbReference>
<evidence type="ECO:0000259" key="2">
    <source>
        <dbReference type="Pfam" id="PF06985"/>
    </source>
</evidence>
<dbReference type="Proteomes" id="UP000800200">
    <property type="component" value="Unassembled WGS sequence"/>
</dbReference>